<feature type="region of interest" description="Disordered" evidence="1">
    <location>
        <begin position="1"/>
        <end position="21"/>
    </location>
</feature>
<gene>
    <name evidence="2" type="ORF">LCGC14_2442150</name>
</gene>
<dbReference type="EMBL" id="LAZR01037607">
    <property type="protein sequence ID" value="KKL21767.1"/>
    <property type="molecule type" value="Genomic_DNA"/>
</dbReference>
<name>A0A0F9C648_9ZZZZ</name>
<reference evidence="2" key="1">
    <citation type="journal article" date="2015" name="Nature">
        <title>Complex archaea that bridge the gap between prokaryotes and eukaryotes.</title>
        <authorList>
            <person name="Spang A."/>
            <person name="Saw J.H."/>
            <person name="Jorgensen S.L."/>
            <person name="Zaremba-Niedzwiedzka K."/>
            <person name="Martijn J."/>
            <person name="Lind A.E."/>
            <person name="van Eijk R."/>
            <person name="Schleper C."/>
            <person name="Guy L."/>
            <person name="Ettema T.J."/>
        </authorList>
    </citation>
    <scope>NUCLEOTIDE SEQUENCE</scope>
</reference>
<organism evidence="2">
    <name type="scientific">marine sediment metagenome</name>
    <dbReference type="NCBI Taxonomy" id="412755"/>
    <lineage>
        <taxon>unclassified sequences</taxon>
        <taxon>metagenomes</taxon>
        <taxon>ecological metagenomes</taxon>
    </lineage>
</organism>
<accession>A0A0F9C648</accession>
<comment type="caution">
    <text evidence="2">The sequence shown here is derived from an EMBL/GenBank/DDBJ whole genome shotgun (WGS) entry which is preliminary data.</text>
</comment>
<sequence>MNGGIDEHTDMGYENPDKPKDEKLRGLKEIEDVLFKALNTPGKLRLRLIKWLFPEMIVVAKKLQDFYWK</sequence>
<proteinExistence type="predicted"/>
<evidence type="ECO:0000313" key="2">
    <source>
        <dbReference type="EMBL" id="KKL21767.1"/>
    </source>
</evidence>
<protein>
    <submittedName>
        <fullName evidence="2">Uncharacterized protein</fullName>
    </submittedName>
</protein>
<dbReference type="AlphaFoldDB" id="A0A0F9C648"/>
<evidence type="ECO:0000256" key="1">
    <source>
        <dbReference type="SAM" id="MobiDB-lite"/>
    </source>
</evidence>